<dbReference type="InterPro" id="IPR030378">
    <property type="entry name" value="G_CP_dom"/>
</dbReference>
<comment type="cofactor">
    <cofactor evidence="3">
        <name>Zn(2+)</name>
        <dbReference type="ChEBI" id="CHEBI:29105"/>
    </cofactor>
    <text evidence="3">Binds 1 zinc ion per subunit.</text>
</comment>
<dbReference type="PROSITE" id="PS50936">
    <property type="entry name" value="ENGC_GTPASE"/>
    <property type="match status" value="1"/>
</dbReference>
<evidence type="ECO:0000256" key="1">
    <source>
        <dbReference type="ARBA" id="ARBA00022741"/>
    </source>
</evidence>
<keyword evidence="7" id="KW-1185">Reference proteome</keyword>
<feature type="binding site" evidence="3">
    <location>
        <position position="254"/>
    </location>
    <ligand>
        <name>Zn(2+)</name>
        <dbReference type="ChEBI" id="CHEBI:29105"/>
    </ligand>
</feature>
<accession>A0A944DDM2</accession>
<feature type="binding site" evidence="3">
    <location>
        <begin position="115"/>
        <end position="118"/>
    </location>
    <ligand>
        <name>GTP</name>
        <dbReference type="ChEBI" id="CHEBI:37565"/>
    </ligand>
</feature>
<evidence type="ECO:0000259" key="5">
    <source>
        <dbReference type="PROSITE" id="PS51721"/>
    </source>
</evidence>
<feature type="binding site" evidence="3">
    <location>
        <position position="247"/>
    </location>
    <ligand>
        <name>Zn(2+)</name>
        <dbReference type="ChEBI" id="CHEBI:29105"/>
    </ligand>
</feature>
<feature type="domain" description="EngC GTPase" evidence="4">
    <location>
        <begin position="76"/>
        <end position="221"/>
    </location>
</feature>
<proteinExistence type="inferred from homology"/>
<dbReference type="GO" id="GO:0046872">
    <property type="term" value="F:metal ion binding"/>
    <property type="evidence" value="ECO:0007669"/>
    <property type="project" value="UniProtKB-KW"/>
</dbReference>
<dbReference type="InterPro" id="IPR004881">
    <property type="entry name" value="Ribosome_biogen_GTPase_RsgA"/>
</dbReference>
<comment type="function">
    <text evidence="3">One of several proteins that assist in the late maturation steps of the functional core of the 30S ribosomal subunit. Helps release RbfA from mature subunits. May play a role in the assembly of ribosomal proteins into the subunit. Circularly permuted GTPase that catalyzes slow GTP hydrolysis, GTPase activity is stimulated by the 30S ribosomal subunit.</text>
</comment>
<dbReference type="Gene3D" id="2.40.50.140">
    <property type="entry name" value="Nucleic acid-binding proteins"/>
    <property type="match status" value="1"/>
</dbReference>
<keyword evidence="3" id="KW-0479">Metal-binding</keyword>
<dbReference type="GO" id="GO:0005737">
    <property type="term" value="C:cytoplasm"/>
    <property type="evidence" value="ECO:0007669"/>
    <property type="project" value="UniProtKB-SubCell"/>
</dbReference>
<keyword evidence="1 3" id="KW-0547">Nucleotide-binding</keyword>
<evidence type="ECO:0000313" key="6">
    <source>
        <dbReference type="EMBL" id="MBT0960843.1"/>
    </source>
</evidence>
<dbReference type="NCBIfam" id="TIGR00157">
    <property type="entry name" value="ribosome small subunit-dependent GTPase A"/>
    <property type="match status" value="1"/>
</dbReference>
<keyword evidence="3" id="KW-0694">RNA-binding</keyword>
<dbReference type="Gene3D" id="3.40.50.300">
    <property type="entry name" value="P-loop containing nucleotide triphosphate hydrolases"/>
    <property type="match status" value="1"/>
</dbReference>
<name>A0A944DDM2_DENI1</name>
<dbReference type="PANTHER" id="PTHR32120:SF11">
    <property type="entry name" value="SMALL RIBOSOMAL SUBUNIT BIOGENESIS GTPASE RSGA 1, MITOCHONDRIAL-RELATED"/>
    <property type="match status" value="1"/>
</dbReference>
<protein>
    <recommendedName>
        <fullName evidence="3">Small ribosomal subunit biogenesis GTPase RsgA</fullName>
        <ecNumber evidence="3">3.6.1.-</ecNumber>
    </recommendedName>
</protein>
<keyword evidence="3" id="KW-0690">Ribosome biogenesis</keyword>
<feature type="binding site" evidence="3">
    <location>
        <position position="260"/>
    </location>
    <ligand>
        <name>Zn(2+)</name>
        <dbReference type="ChEBI" id="CHEBI:29105"/>
    </ligand>
</feature>
<dbReference type="Proteomes" id="UP000694660">
    <property type="component" value="Unassembled WGS sequence"/>
</dbReference>
<keyword evidence="3" id="KW-0378">Hydrolase</keyword>
<dbReference type="Pfam" id="PF03193">
    <property type="entry name" value="RsgA_GTPase"/>
    <property type="match status" value="1"/>
</dbReference>
<dbReference type="EMBL" id="JAEKFT010000005">
    <property type="protein sequence ID" value="MBT0960843.1"/>
    <property type="molecule type" value="Genomic_DNA"/>
</dbReference>
<dbReference type="GO" id="GO:0005525">
    <property type="term" value="F:GTP binding"/>
    <property type="evidence" value="ECO:0007669"/>
    <property type="project" value="UniProtKB-UniRule"/>
</dbReference>
<organism evidence="6 7">
    <name type="scientific">Denitromonas iodatirespirans</name>
    <dbReference type="NCBI Taxonomy" id="2795389"/>
    <lineage>
        <taxon>Bacteria</taxon>
        <taxon>Pseudomonadati</taxon>
        <taxon>Pseudomonadota</taxon>
        <taxon>Betaproteobacteria</taxon>
        <taxon>Rhodocyclales</taxon>
        <taxon>Zoogloeaceae</taxon>
        <taxon>Denitromonas</taxon>
    </lineage>
</organism>
<evidence type="ECO:0000256" key="3">
    <source>
        <dbReference type="HAMAP-Rule" id="MF_01820"/>
    </source>
</evidence>
<feature type="domain" description="CP-type G" evidence="5">
    <location>
        <begin position="66"/>
        <end position="223"/>
    </location>
</feature>
<dbReference type="InterPro" id="IPR012340">
    <property type="entry name" value="NA-bd_OB-fold"/>
</dbReference>
<feature type="binding site" evidence="3">
    <location>
        <begin position="165"/>
        <end position="173"/>
    </location>
    <ligand>
        <name>GTP</name>
        <dbReference type="ChEBI" id="CHEBI:37565"/>
    </ligand>
</feature>
<dbReference type="EC" id="3.6.1.-" evidence="3"/>
<dbReference type="PROSITE" id="PS51721">
    <property type="entry name" value="G_CP"/>
    <property type="match status" value="1"/>
</dbReference>
<keyword evidence="2 3" id="KW-0342">GTP-binding</keyword>
<sequence>MRRGTIVASFGRQFDVLDHEGQRWLCVTRGKRIDFACGDRVEFKPTSDGYGVIQRAEARDSLLHRSDAFRQKLLAANVSQILIVVATEPSFSDELISRCLCAAEHQHLKARILLNKADIQAGLADARLRLAMFTALGYDVIELSAQNDVSVLAPLLVGETSVLVGQSGMGKSTLTNALIPDANAATREISEALDTGKHTTTATRRYTLPDGGALIDSPGLQAFGLAHLSEDDLLHGFREFAPLLGHCRFRNCQHDAEPGCALLAAVADGRIAERRFNHYRLLKHEIQNAKRLSQGW</sequence>
<dbReference type="CDD" id="cd01854">
    <property type="entry name" value="YjeQ_EngC"/>
    <property type="match status" value="1"/>
</dbReference>
<comment type="subcellular location">
    <subcellularLocation>
        <location evidence="3">Cytoplasm</location>
    </subcellularLocation>
</comment>
<dbReference type="SUPFAM" id="SSF50249">
    <property type="entry name" value="Nucleic acid-binding proteins"/>
    <property type="match status" value="1"/>
</dbReference>
<keyword evidence="3" id="KW-0862">Zinc</keyword>
<dbReference type="AlphaFoldDB" id="A0A944DDM2"/>
<dbReference type="PANTHER" id="PTHR32120">
    <property type="entry name" value="SMALL RIBOSOMAL SUBUNIT BIOGENESIS GTPASE RSGA"/>
    <property type="match status" value="1"/>
</dbReference>
<comment type="caution">
    <text evidence="6">The sequence shown here is derived from an EMBL/GenBank/DDBJ whole genome shotgun (WGS) entry which is preliminary data.</text>
</comment>
<evidence type="ECO:0000259" key="4">
    <source>
        <dbReference type="PROSITE" id="PS50936"/>
    </source>
</evidence>
<gene>
    <name evidence="3 6" type="primary">rsgA</name>
    <name evidence="6" type="ORF">I8J34_06595</name>
</gene>
<dbReference type="GO" id="GO:0003924">
    <property type="term" value="F:GTPase activity"/>
    <property type="evidence" value="ECO:0007669"/>
    <property type="project" value="UniProtKB-UniRule"/>
</dbReference>
<keyword evidence="3" id="KW-0963">Cytoplasm</keyword>
<dbReference type="GO" id="GO:0042274">
    <property type="term" value="P:ribosomal small subunit biogenesis"/>
    <property type="evidence" value="ECO:0007669"/>
    <property type="project" value="UniProtKB-UniRule"/>
</dbReference>
<dbReference type="Gene3D" id="1.10.40.50">
    <property type="entry name" value="Probable gtpase engc, domain 3"/>
    <property type="match status" value="1"/>
</dbReference>
<comment type="similarity">
    <text evidence="3">Belongs to the TRAFAC class YlqF/YawG GTPase family. RsgA subfamily.</text>
</comment>
<evidence type="ECO:0000256" key="2">
    <source>
        <dbReference type="ARBA" id="ARBA00023134"/>
    </source>
</evidence>
<dbReference type="InterPro" id="IPR027417">
    <property type="entry name" value="P-loop_NTPase"/>
</dbReference>
<dbReference type="SUPFAM" id="SSF52540">
    <property type="entry name" value="P-loop containing nucleoside triphosphate hydrolases"/>
    <property type="match status" value="1"/>
</dbReference>
<feature type="binding site" evidence="3">
    <location>
        <position position="252"/>
    </location>
    <ligand>
        <name>Zn(2+)</name>
        <dbReference type="ChEBI" id="CHEBI:29105"/>
    </ligand>
</feature>
<dbReference type="InterPro" id="IPR010914">
    <property type="entry name" value="RsgA_GTPase_dom"/>
</dbReference>
<comment type="subunit">
    <text evidence="3">Monomer. Associates with 30S ribosomal subunit, binds 16S rRNA.</text>
</comment>
<dbReference type="RefSeq" id="WP_214360594.1">
    <property type="nucleotide sequence ID" value="NZ_JAEKFT010000005.1"/>
</dbReference>
<dbReference type="HAMAP" id="MF_01820">
    <property type="entry name" value="GTPase_RsgA"/>
    <property type="match status" value="1"/>
</dbReference>
<dbReference type="GO" id="GO:0019843">
    <property type="term" value="F:rRNA binding"/>
    <property type="evidence" value="ECO:0007669"/>
    <property type="project" value="UniProtKB-KW"/>
</dbReference>
<reference evidence="7" key="1">
    <citation type="journal article" date="2022" name="ISME J.">
        <title>Genetic and phylogenetic analysis of dissimilatory iodate-reducing bacteria identifies potential niches across the world's oceans.</title>
        <authorList>
            <person name="Reyes-Umana V."/>
            <person name="Henning Z."/>
            <person name="Lee K."/>
            <person name="Barnum T.P."/>
            <person name="Coates J.D."/>
        </authorList>
    </citation>
    <scope>NUCLEOTIDE SEQUENCE [LARGE SCALE GENOMIC DNA]</scope>
    <source>
        <strain evidence="7">IR12</strain>
    </source>
</reference>
<keyword evidence="3" id="KW-0699">rRNA-binding</keyword>
<evidence type="ECO:0000313" key="7">
    <source>
        <dbReference type="Proteomes" id="UP000694660"/>
    </source>
</evidence>